<dbReference type="InterPro" id="IPR044294">
    <property type="entry name" value="Lipase-like"/>
</dbReference>
<evidence type="ECO:0000259" key="4">
    <source>
        <dbReference type="Pfam" id="PF05057"/>
    </source>
</evidence>
<feature type="region of interest" description="Disordered" evidence="2">
    <location>
        <begin position="348"/>
        <end position="401"/>
    </location>
</feature>
<dbReference type="EMBL" id="KN824308">
    <property type="protein sequence ID" value="KIM26151.1"/>
    <property type="molecule type" value="Genomic_DNA"/>
</dbReference>
<feature type="domain" description="DUF676" evidence="4">
    <location>
        <begin position="2"/>
        <end position="206"/>
    </location>
</feature>
<gene>
    <name evidence="5" type="ORF">M408DRAFT_330730</name>
</gene>
<dbReference type="Gene3D" id="3.40.50.1820">
    <property type="entry name" value="alpha/beta hydrolase"/>
    <property type="match status" value="1"/>
</dbReference>
<dbReference type="Proteomes" id="UP000054097">
    <property type="component" value="Unassembled WGS sequence"/>
</dbReference>
<evidence type="ECO:0000256" key="1">
    <source>
        <dbReference type="ARBA" id="ARBA00007920"/>
    </source>
</evidence>
<dbReference type="InterPro" id="IPR007751">
    <property type="entry name" value="DUF676_lipase-like"/>
</dbReference>
<protein>
    <recommendedName>
        <fullName evidence="4">DUF676 domain-containing protein</fullName>
    </recommendedName>
</protein>
<dbReference type="Pfam" id="PF05057">
    <property type="entry name" value="DUF676"/>
    <property type="match status" value="1"/>
</dbReference>
<sequence>MQELHLLVASHGMWGEPAHLGETARVIRSKFSEVDGNGVRLHVLVSKINTLGFTYDGIDWGGERLAEEVLKEIEELEKDGLHKVTRFSAVGYSMGGLLVRYMIGILNQRKFFEHVRPINFTTFAAPNIGLVRTGTVVSKLEFKIMPKVMSRTGPQFYGLDSWSATGQPLIEVLADPKGVFYQGLAKFEHLSLYGSAYGDKTVPYSTALIESKDPFYNHETNGMTITMHKKYPPIMISYDTPAQPPTPEPKPPIASRAYWRSKPSTPLLPPFLQFKPPLNILFYATLPLLVPVGVTAIYVKLTVDSHKSRKRIRRLEAEESSKDRLANVLKRTDMGMENAVAQLIEGAGEKEESPLKSAKNRAQLHTQSTSASGSSGGGTPPLAQIVGQDRSPAGSKAPGGPAFSPMQLKAIDSLNQLPFNKYVACFPHVFSSHHIIVSRDLRKQPSHEQGLPVLQHWADHFIL</sequence>
<keyword evidence="6" id="KW-1185">Reference proteome</keyword>
<proteinExistence type="inferred from homology"/>
<reference evidence="6" key="2">
    <citation type="submission" date="2015-01" db="EMBL/GenBank/DDBJ databases">
        <title>Evolutionary Origins and Diversification of the Mycorrhizal Mutualists.</title>
        <authorList>
            <consortium name="DOE Joint Genome Institute"/>
            <consortium name="Mycorrhizal Genomics Consortium"/>
            <person name="Kohler A."/>
            <person name="Kuo A."/>
            <person name="Nagy L.G."/>
            <person name="Floudas D."/>
            <person name="Copeland A."/>
            <person name="Barry K.W."/>
            <person name="Cichocki N."/>
            <person name="Veneault-Fourrey C."/>
            <person name="LaButti K."/>
            <person name="Lindquist E.A."/>
            <person name="Lipzen A."/>
            <person name="Lundell T."/>
            <person name="Morin E."/>
            <person name="Murat C."/>
            <person name="Riley R."/>
            <person name="Ohm R."/>
            <person name="Sun H."/>
            <person name="Tunlid A."/>
            <person name="Henrissat B."/>
            <person name="Grigoriev I.V."/>
            <person name="Hibbett D.S."/>
            <person name="Martin F."/>
        </authorList>
    </citation>
    <scope>NUCLEOTIDE SEQUENCE [LARGE SCALE GENOMIC DNA]</scope>
    <source>
        <strain evidence="6">MAFF 305830</strain>
    </source>
</reference>
<accession>A0A0C3B3V6</accession>
<dbReference type="AlphaFoldDB" id="A0A0C3B3V6"/>
<feature type="transmembrane region" description="Helical" evidence="3">
    <location>
        <begin position="280"/>
        <end position="303"/>
    </location>
</feature>
<organism evidence="5 6">
    <name type="scientific">Serendipita vermifera MAFF 305830</name>
    <dbReference type="NCBI Taxonomy" id="933852"/>
    <lineage>
        <taxon>Eukaryota</taxon>
        <taxon>Fungi</taxon>
        <taxon>Dikarya</taxon>
        <taxon>Basidiomycota</taxon>
        <taxon>Agaricomycotina</taxon>
        <taxon>Agaricomycetes</taxon>
        <taxon>Sebacinales</taxon>
        <taxon>Serendipitaceae</taxon>
        <taxon>Serendipita</taxon>
    </lineage>
</organism>
<dbReference type="InterPro" id="IPR029058">
    <property type="entry name" value="AB_hydrolase_fold"/>
</dbReference>
<dbReference type="SUPFAM" id="SSF53474">
    <property type="entry name" value="alpha/beta-Hydrolases"/>
    <property type="match status" value="1"/>
</dbReference>
<evidence type="ECO:0000256" key="3">
    <source>
        <dbReference type="SAM" id="Phobius"/>
    </source>
</evidence>
<dbReference type="PANTHER" id="PTHR12482">
    <property type="entry name" value="LIPASE ROG1-RELATED-RELATED"/>
    <property type="match status" value="1"/>
</dbReference>
<evidence type="ECO:0000313" key="5">
    <source>
        <dbReference type="EMBL" id="KIM26151.1"/>
    </source>
</evidence>
<comment type="similarity">
    <text evidence="1">Belongs to the putative lipase ROG1 family.</text>
</comment>
<keyword evidence="3" id="KW-0472">Membrane</keyword>
<name>A0A0C3B3V6_SERVB</name>
<reference evidence="5 6" key="1">
    <citation type="submission" date="2014-04" db="EMBL/GenBank/DDBJ databases">
        <authorList>
            <consortium name="DOE Joint Genome Institute"/>
            <person name="Kuo A."/>
            <person name="Zuccaro A."/>
            <person name="Kohler A."/>
            <person name="Nagy L.G."/>
            <person name="Floudas D."/>
            <person name="Copeland A."/>
            <person name="Barry K.W."/>
            <person name="Cichocki N."/>
            <person name="Veneault-Fourrey C."/>
            <person name="LaButti K."/>
            <person name="Lindquist E.A."/>
            <person name="Lipzen A."/>
            <person name="Lundell T."/>
            <person name="Morin E."/>
            <person name="Murat C."/>
            <person name="Sun H."/>
            <person name="Tunlid A."/>
            <person name="Henrissat B."/>
            <person name="Grigoriev I.V."/>
            <person name="Hibbett D.S."/>
            <person name="Martin F."/>
            <person name="Nordberg H.P."/>
            <person name="Cantor M.N."/>
            <person name="Hua S.X."/>
        </authorList>
    </citation>
    <scope>NUCLEOTIDE SEQUENCE [LARGE SCALE GENOMIC DNA]</scope>
    <source>
        <strain evidence="5 6">MAFF 305830</strain>
    </source>
</reference>
<evidence type="ECO:0000313" key="6">
    <source>
        <dbReference type="Proteomes" id="UP000054097"/>
    </source>
</evidence>
<keyword evidence="3" id="KW-1133">Transmembrane helix</keyword>
<dbReference type="OrthoDB" id="273452at2759"/>
<keyword evidence="3" id="KW-0812">Transmembrane</keyword>
<dbReference type="HOGENOM" id="CLU_027968_0_0_1"/>
<dbReference type="PANTHER" id="PTHR12482:SF62">
    <property type="entry name" value="LIPASE ROG1-RELATED"/>
    <property type="match status" value="1"/>
</dbReference>
<evidence type="ECO:0000256" key="2">
    <source>
        <dbReference type="SAM" id="MobiDB-lite"/>
    </source>
</evidence>